<protein>
    <recommendedName>
        <fullName evidence="1">DUF4143 domain-containing protein</fullName>
    </recommendedName>
</protein>
<gene>
    <name evidence="2" type="ORF">B6F84_03820</name>
</gene>
<dbReference type="KEGG" id="aman:B6F84_03820"/>
<proteinExistence type="predicted"/>
<dbReference type="Pfam" id="PF13635">
    <property type="entry name" value="DUF4143"/>
    <property type="match status" value="1"/>
</dbReference>
<dbReference type="InterPro" id="IPR025420">
    <property type="entry name" value="DUF4143"/>
</dbReference>
<evidence type="ECO:0000259" key="1">
    <source>
        <dbReference type="Pfam" id="PF13635"/>
    </source>
</evidence>
<evidence type="ECO:0000313" key="2">
    <source>
        <dbReference type="EMBL" id="ARM75244.1"/>
    </source>
</evidence>
<accession>A0A1W6JYG6</accession>
<evidence type="ECO:0000313" key="3">
    <source>
        <dbReference type="Proteomes" id="UP000193404"/>
    </source>
</evidence>
<dbReference type="RefSeq" id="WP_187152745.1">
    <property type="nucleotide sequence ID" value="NZ_CP020477.1"/>
</dbReference>
<sequence length="71" mass="8583">MLSYIIFGRYKVRDEKKLRILSKFYISATASRITYNSISRFLKIPVKTVERYSNYLEKVYLLFFLNNFPSQ</sequence>
<dbReference type="Proteomes" id="UP000193404">
    <property type="component" value="Chromosome"/>
</dbReference>
<dbReference type="AlphaFoldDB" id="A0A1W6JYG6"/>
<dbReference type="EMBL" id="CP020477">
    <property type="protein sequence ID" value="ARM75244.1"/>
    <property type="molecule type" value="Genomic_DNA"/>
</dbReference>
<dbReference type="GeneID" id="58788270"/>
<organism evidence="2 3">
    <name type="scientific">Acidianus manzaensis</name>
    <dbReference type="NCBI Taxonomy" id="282676"/>
    <lineage>
        <taxon>Archaea</taxon>
        <taxon>Thermoproteota</taxon>
        <taxon>Thermoprotei</taxon>
        <taxon>Sulfolobales</taxon>
        <taxon>Sulfolobaceae</taxon>
        <taxon>Acidianus</taxon>
    </lineage>
</organism>
<feature type="domain" description="DUF4143" evidence="1">
    <location>
        <begin position="11"/>
        <end position="68"/>
    </location>
</feature>
<dbReference type="OrthoDB" id="371918at2157"/>
<keyword evidence="3" id="KW-1185">Reference proteome</keyword>
<name>A0A1W6JYG6_9CREN</name>
<reference evidence="2 3" key="1">
    <citation type="submission" date="2017-03" db="EMBL/GenBank/DDBJ databases">
        <title>Sulfur activation and transportation mechanism of thermophilic Archaea Acidianus manzaensis YN-25.</title>
        <authorList>
            <person name="Ma Y."/>
            <person name="Yang Y."/>
            <person name="Xia J."/>
        </authorList>
    </citation>
    <scope>NUCLEOTIDE SEQUENCE [LARGE SCALE GENOMIC DNA]</scope>
    <source>
        <strain evidence="2 3">YN-25</strain>
    </source>
</reference>